<keyword evidence="3" id="KW-1133">Transmembrane helix</keyword>
<evidence type="ECO:0000259" key="4">
    <source>
        <dbReference type="SMART" id="SM00228"/>
    </source>
</evidence>
<dbReference type="Proteomes" id="UP000182569">
    <property type="component" value="Chromosome"/>
</dbReference>
<dbReference type="InterPro" id="IPR001478">
    <property type="entry name" value="PDZ"/>
</dbReference>
<dbReference type="AlphaFoldDB" id="A0A1J0GLZ4"/>
<dbReference type="SMART" id="SM00228">
    <property type="entry name" value="PDZ"/>
    <property type="match status" value="1"/>
</dbReference>
<keyword evidence="1" id="KW-0645">Protease</keyword>
<dbReference type="PANTHER" id="PTHR43343">
    <property type="entry name" value="PEPTIDASE S12"/>
    <property type="match status" value="1"/>
</dbReference>
<evidence type="ECO:0000256" key="1">
    <source>
        <dbReference type="ARBA" id="ARBA00022670"/>
    </source>
</evidence>
<keyword evidence="6" id="KW-1185">Reference proteome</keyword>
<keyword evidence="2" id="KW-0378">Hydrolase</keyword>
<evidence type="ECO:0000256" key="2">
    <source>
        <dbReference type="ARBA" id="ARBA00022801"/>
    </source>
</evidence>
<name>A0A1J0GLZ4_9CLOT</name>
<dbReference type="PRINTS" id="PR00834">
    <property type="entry name" value="PROTEASES2C"/>
</dbReference>
<accession>A0A1J0GLZ4</accession>
<dbReference type="SUPFAM" id="SSF50156">
    <property type="entry name" value="PDZ domain-like"/>
    <property type="match status" value="1"/>
</dbReference>
<dbReference type="PANTHER" id="PTHR43343:SF3">
    <property type="entry name" value="PROTEASE DO-LIKE 8, CHLOROPLASTIC"/>
    <property type="match status" value="1"/>
</dbReference>
<feature type="transmembrane region" description="Helical" evidence="3">
    <location>
        <begin position="44"/>
        <end position="67"/>
    </location>
</feature>
<keyword evidence="3" id="KW-0472">Membrane</keyword>
<dbReference type="Gene3D" id="2.30.42.10">
    <property type="match status" value="1"/>
</dbReference>
<dbReference type="RefSeq" id="WP_071614682.1">
    <property type="nucleotide sequence ID" value="NZ_CP015756.1"/>
</dbReference>
<dbReference type="Pfam" id="PF13180">
    <property type="entry name" value="PDZ_2"/>
    <property type="match status" value="1"/>
</dbReference>
<sequence length="400" mass="43019">MDNKDNYKFNEEIRDALWKNAERGQDIFGEIKFRKNNKRNYFKMFLKVILFMLIAALSGGITANYVISKDKLQENISGDLTQSKLEEKNKDIYSNSISEVTRKVSPTVVGIIVKTSGGEETPEVSGSGIIFKSEGFIITNYHVIENATEIKVKLSNYKVLKAKVIGTDAISDLAVIKVEASNLPVAKLGDSSKVNVGDLSIAIGNPLGEQFSGVVTAGIISALDRKVNIVDKKTGEQTIYKVIQTDATINEGNSGGALCNINGEVIGINSLKIGSATETSGMGFAINTNVAKEIISDLMTYGKVIRPAIGIYGVAAISVGNNGIEGVYVQEVVSGSGAYKAGIMPTDIITQIGGVGVKNMEELSNILDKYKVARSVQCKVQRNGKYKDISIILSELKAAN</sequence>
<protein>
    <recommendedName>
        <fullName evidence="4">PDZ domain-containing protein</fullName>
    </recommendedName>
</protein>
<feature type="domain" description="PDZ" evidence="4">
    <location>
        <begin position="307"/>
        <end position="384"/>
    </location>
</feature>
<reference evidence="6" key="1">
    <citation type="journal article" date="2016" name="Front. Microbiol.">
        <title>Complete Genome Sequence of Clostridium estertheticum DSM 8809, a Microbe Identified in Spoiled Vacuum Packed Beef.</title>
        <authorList>
            <person name="Yu Z."/>
            <person name="Gunn L."/>
            <person name="Brennan E."/>
            <person name="Reid R."/>
            <person name="Wall P.G."/>
            <person name="Gaora O.P."/>
            <person name="Hurley D."/>
            <person name="Bolton D."/>
            <person name="Fanning S."/>
        </authorList>
    </citation>
    <scope>NUCLEOTIDE SEQUENCE [LARGE SCALE GENOMIC DNA]</scope>
    <source>
        <strain evidence="6">DSM 8809</strain>
    </source>
</reference>
<organism evidence="5 6">
    <name type="scientific">Clostridium estertheticum subsp. estertheticum</name>
    <dbReference type="NCBI Taxonomy" id="1552"/>
    <lineage>
        <taxon>Bacteria</taxon>
        <taxon>Bacillati</taxon>
        <taxon>Bacillota</taxon>
        <taxon>Clostridia</taxon>
        <taxon>Eubacteriales</taxon>
        <taxon>Clostridiaceae</taxon>
        <taxon>Clostridium</taxon>
    </lineage>
</organism>
<dbReference type="Gene3D" id="2.40.10.120">
    <property type="match status" value="1"/>
</dbReference>
<dbReference type="OrthoDB" id="9758917at2"/>
<dbReference type="InterPro" id="IPR051201">
    <property type="entry name" value="Chloro_Bact_Ser_Proteases"/>
</dbReference>
<dbReference type="InterPro" id="IPR001940">
    <property type="entry name" value="Peptidase_S1C"/>
</dbReference>
<proteinExistence type="predicted"/>
<gene>
    <name evidence="5" type="ORF">A7L45_21310</name>
</gene>
<evidence type="ECO:0000313" key="5">
    <source>
        <dbReference type="EMBL" id="APC42396.1"/>
    </source>
</evidence>
<dbReference type="GO" id="GO:0004252">
    <property type="term" value="F:serine-type endopeptidase activity"/>
    <property type="evidence" value="ECO:0007669"/>
    <property type="project" value="InterPro"/>
</dbReference>
<dbReference type="GO" id="GO:0006508">
    <property type="term" value="P:proteolysis"/>
    <property type="evidence" value="ECO:0007669"/>
    <property type="project" value="UniProtKB-KW"/>
</dbReference>
<evidence type="ECO:0000313" key="6">
    <source>
        <dbReference type="Proteomes" id="UP000182569"/>
    </source>
</evidence>
<dbReference type="EMBL" id="CP015756">
    <property type="protein sequence ID" value="APC42396.1"/>
    <property type="molecule type" value="Genomic_DNA"/>
</dbReference>
<dbReference type="InterPro" id="IPR036034">
    <property type="entry name" value="PDZ_sf"/>
</dbReference>
<keyword evidence="3" id="KW-0812">Transmembrane</keyword>
<dbReference type="SUPFAM" id="SSF50494">
    <property type="entry name" value="Trypsin-like serine proteases"/>
    <property type="match status" value="1"/>
</dbReference>
<dbReference type="Pfam" id="PF13365">
    <property type="entry name" value="Trypsin_2"/>
    <property type="match status" value="1"/>
</dbReference>
<dbReference type="KEGG" id="ceu:A7L45_21310"/>
<dbReference type="STRING" id="1552.A7L45_21310"/>
<evidence type="ECO:0000256" key="3">
    <source>
        <dbReference type="SAM" id="Phobius"/>
    </source>
</evidence>
<dbReference type="InterPro" id="IPR009003">
    <property type="entry name" value="Peptidase_S1_PA"/>
</dbReference>